<dbReference type="OrthoDB" id="9801841at2"/>
<dbReference type="GO" id="GO:0035556">
    <property type="term" value="P:intracellular signal transduction"/>
    <property type="evidence" value="ECO:0007669"/>
    <property type="project" value="InterPro"/>
</dbReference>
<dbReference type="InterPro" id="IPR050697">
    <property type="entry name" value="Adenylyl/Guanylyl_Cyclase_3/4"/>
</dbReference>
<dbReference type="SUPFAM" id="SSF55073">
    <property type="entry name" value="Nucleotide cyclase"/>
    <property type="match status" value="1"/>
</dbReference>
<proteinExistence type="predicted"/>
<evidence type="ECO:0000313" key="3">
    <source>
        <dbReference type="EMBL" id="PJZ94604.1"/>
    </source>
</evidence>
<evidence type="ECO:0000313" key="4">
    <source>
        <dbReference type="Proteomes" id="UP000232122"/>
    </source>
</evidence>
<reference evidence="2 4" key="2">
    <citation type="journal article" date="2018" name="Microb. Genom.">
        <title>Deciphering the unexplored Leptospira diversity from soils uncovers genomic evolution to virulence.</title>
        <authorList>
            <person name="Thibeaux R."/>
            <person name="Iraola G."/>
            <person name="Ferres I."/>
            <person name="Bierque E."/>
            <person name="Girault D."/>
            <person name="Soupe-Gilbert M.E."/>
            <person name="Picardeau M."/>
            <person name="Goarant C."/>
        </authorList>
    </citation>
    <scope>NUCLEOTIDE SEQUENCE [LARGE SCALE GENOMIC DNA]</scope>
    <source>
        <strain evidence="2 4">ATI7-C-A5</strain>
    </source>
</reference>
<dbReference type="EMBL" id="NPEF02000016">
    <property type="protein sequence ID" value="MDV6236801.1"/>
    <property type="molecule type" value="Genomic_DNA"/>
</dbReference>
<dbReference type="Gene3D" id="3.30.70.1230">
    <property type="entry name" value="Nucleotide cyclase"/>
    <property type="match status" value="1"/>
</dbReference>
<accession>A0A2N0BDJ5</accession>
<dbReference type="PANTHER" id="PTHR43081:SF19">
    <property type="entry name" value="PH-SENSITIVE ADENYLATE CYCLASE RV1264"/>
    <property type="match status" value="1"/>
</dbReference>
<dbReference type="AlphaFoldDB" id="A0A2N0BJH4"/>
<protein>
    <submittedName>
        <fullName evidence="3">Adenylate cyclase</fullName>
    </submittedName>
    <submittedName>
        <fullName evidence="2">DUF5939 domain-containing protein</fullName>
    </submittedName>
</protein>
<dbReference type="GO" id="GO:0004016">
    <property type="term" value="F:adenylate cyclase activity"/>
    <property type="evidence" value="ECO:0007669"/>
    <property type="project" value="UniProtKB-ARBA"/>
</dbReference>
<dbReference type="Proteomes" id="UP000232122">
    <property type="component" value="Unassembled WGS sequence"/>
</dbReference>
<dbReference type="RefSeq" id="WP_100747408.1">
    <property type="nucleotide sequence ID" value="NZ_NPEF02000016.1"/>
</dbReference>
<dbReference type="InterPro" id="IPR001054">
    <property type="entry name" value="A/G_cyclase"/>
</dbReference>
<sequence length="490" mass="54712">MWNETLLAQKKKALEGFAVLSKETIARFIQSLKEQTEWELHRINPLRFAKKNGLTAHEAFDLFLHSGKIGLLDFSYNMICPACGGIAASHTSLDQIEEKSFHCSICNLDVPTTLDDQVEVSFSVNPSLKKSDLQPLVDAETYLNYHISHNFHKSKELLEFIFANTKGLVVLEPGSAQTIRLDAKNVSAYQLSSVENNSAVYLRFDAEGPAEDRIIDLSLLPSGFTPTELHLAPGEYELKVSNRTIARSGFLLFVPDIERILEIVKKHPTVVEPFLTAKMLLNNQTFRELFRVQQLSNQLNLNVKSLTILFTDLRGSTEMYDKAGDILAYRLVQEHFRLLAETVKKFSGAIVKTMGDAIMATFSSPSDGMFAALEMMTRIDQMNEEFKEHGHEIGLKVGLNEGSALAVINDERLDYFGQSVNIAARVQALASAGEIWVTEPILSVPGILEELNQRGYGYERHETSLKGVGRKATVHKLFKNEGSAKLAAVF</sequence>
<keyword evidence="4" id="KW-1185">Reference proteome</keyword>
<dbReference type="EMBL" id="NPEF01000010">
    <property type="protein sequence ID" value="PJZ94604.1"/>
    <property type="molecule type" value="Genomic_DNA"/>
</dbReference>
<dbReference type="PROSITE" id="PS50125">
    <property type="entry name" value="GUANYLATE_CYCLASE_2"/>
    <property type="match status" value="1"/>
</dbReference>
<feature type="domain" description="Guanylate cyclase" evidence="1">
    <location>
        <begin position="307"/>
        <end position="427"/>
    </location>
</feature>
<dbReference type="SMART" id="SM00044">
    <property type="entry name" value="CYCc"/>
    <property type="match status" value="1"/>
</dbReference>
<dbReference type="Pfam" id="PF19363">
    <property type="entry name" value="DUF5939"/>
    <property type="match status" value="1"/>
</dbReference>
<accession>A0A2N0BJH4</accession>
<evidence type="ECO:0000259" key="1">
    <source>
        <dbReference type="PROSITE" id="PS50125"/>
    </source>
</evidence>
<reference evidence="2" key="3">
    <citation type="submission" date="2023-10" db="EMBL/GenBank/DDBJ databases">
        <authorList>
            <person name="Picardeau M."/>
            <person name="Thibeaux R."/>
        </authorList>
    </citation>
    <scope>NUCLEOTIDE SEQUENCE</scope>
    <source>
        <strain evidence="2">ATI7-C-A5</strain>
    </source>
</reference>
<dbReference type="Pfam" id="PF00211">
    <property type="entry name" value="Guanylate_cyc"/>
    <property type="match status" value="1"/>
</dbReference>
<name>A0A2N0BJH4_9LEPT</name>
<dbReference type="GO" id="GO:0006171">
    <property type="term" value="P:cAMP biosynthetic process"/>
    <property type="evidence" value="ECO:0007669"/>
    <property type="project" value="TreeGrafter"/>
</dbReference>
<dbReference type="CDD" id="cd07302">
    <property type="entry name" value="CHD"/>
    <property type="match status" value="1"/>
</dbReference>
<dbReference type="PANTHER" id="PTHR43081">
    <property type="entry name" value="ADENYLATE CYCLASE, TERMINAL-DIFFERENTIATION SPECIFIC-RELATED"/>
    <property type="match status" value="1"/>
</dbReference>
<gene>
    <name evidence="2" type="ORF">CH379_014325</name>
    <name evidence="3" type="ORF">CH379_01840</name>
</gene>
<evidence type="ECO:0000313" key="2">
    <source>
        <dbReference type="EMBL" id="MDV6236801.1"/>
    </source>
</evidence>
<reference evidence="3" key="1">
    <citation type="submission" date="2017-07" db="EMBL/GenBank/DDBJ databases">
        <title>Leptospira spp. isolated from tropical soils.</title>
        <authorList>
            <person name="Thibeaux R."/>
            <person name="Iraola G."/>
            <person name="Ferres I."/>
            <person name="Bierque E."/>
            <person name="Girault D."/>
            <person name="Soupe-Gilbert M.-E."/>
            <person name="Picardeau M."/>
            <person name="Goarant C."/>
        </authorList>
    </citation>
    <scope>NUCLEOTIDE SEQUENCE [LARGE SCALE GENOMIC DNA]</scope>
    <source>
        <strain evidence="3">ATI7-C-A5</strain>
    </source>
</reference>
<dbReference type="InterPro" id="IPR045983">
    <property type="entry name" value="GUC-dom-containing_N"/>
</dbReference>
<comment type="caution">
    <text evidence="3">The sequence shown here is derived from an EMBL/GenBank/DDBJ whole genome shotgun (WGS) entry which is preliminary data.</text>
</comment>
<dbReference type="InterPro" id="IPR029787">
    <property type="entry name" value="Nucleotide_cyclase"/>
</dbReference>
<organism evidence="3">
    <name type="scientific">Leptospira ellisii</name>
    <dbReference type="NCBI Taxonomy" id="2023197"/>
    <lineage>
        <taxon>Bacteria</taxon>
        <taxon>Pseudomonadati</taxon>
        <taxon>Spirochaetota</taxon>
        <taxon>Spirochaetia</taxon>
        <taxon>Leptospirales</taxon>
        <taxon>Leptospiraceae</taxon>
        <taxon>Leptospira</taxon>
    </lineage>
</organism>